<feature type="compositionally biased region" description="Polar residues" evidence="10">
    <location>
        <begin position="17"/>
        <end position="37"/>
    </location>
</feature>
<keyword evidence="2 9" id="KW-0813">Transport</keyword>
<dbReference type="Gene3D" id="1.20.5.1030">
    <property type="entry name" value="Preprotein translocase secy subunit"/>
    <property type="match status" value="1"/>
</dbReference>
<dbReference type="AlphaFoldDB" id="A0A2W5V1Q5"/>
<dbReference type="InterPro" id="IPR005807">
    <property type="entry name" value="SecE_bac"/>
</dbReference>
<comment type="subunit">
    <text evidence="9">Component of the Sec protein translocase complex. Heterotrimer consisting of SecY, SecE and SecG subunits. The heterotrimers can form oligomers, although 1 heterotrimer is thought to be able to translocate proteins. Interacts with the ribosome. Interacts with SecDF, and other proteins may be involved. Interacts with SecA.</text>
</comment>
<dbReference type="NCBIfam" id="NF005783">
    <property type="entry name" value="PRK07597.9-4"/>
    <property type="match status" value="1"/>
</dbReference>
<dbReference type="GO" id="GO:0043952">
    <property type="term" value="P:protein transport by the Sec complex"/>
    <property type="evidence" value="ECO:0007669"/>
    <property type="project" value="UniProtKB-UniRule"/>
</dbReference>
<gene>
    <name evidence="9" type="primary">secE</name>
    <name evidence="11" type="ORF">DI525_08685</name>
</gene>
<dbReference type="PANTHER" id="PTHR33910:SF1">
    <property type="entry name" value="PROTEIN TRANSLOCASE SUBUNIT SECE"/>
    <property type="match status" value="1"/>
</dbReference>
<keyword evidence="5 9" id="KW-0653">Protein transport</keyword>
<comment type="similarity">
    <text evidence="9">Belongs to the SecE/SEC61-gamma family.</text>
</comment>
<comment type="function">
    <text evidence="9">Essential subunit of the Sec protein translocation channel SecYEG. Clamps together the 2 halves of SecY. May contact the channel plug during translocation.</text>
</comment>
<protein>
    <recommendedName>
        <fullName evidence="9">Protein translocase subunit SecE</fullName>
    </recommendedName>
</protein>
<comment type="subcellular location">
    <subcellularLocation>
        <location evidence="9">Cell membrane</location>
        <topology evidence="9">Single-pass membrane protein</topology>
    </subcellularLocation>
    <subcellularLocation>
        <location evidence="1">Membrane</location>
    </subcellularLocation>
</comment>
<evidence type="ECO:0000256" key="4">
    <source>
        <dbReference type="ARBA" id="ARBA00022692"/>
    </source>
</evidence>
<dbReference type="Proteomes" id="UP000249432">
    <property type="component" value="Unassembled WGS sequence"/>
</dbReference>
<keyword evidence="7 9" id="KW-0811">Translocation</keyword>
<dbReference type="RefSeq" id="WP_012732483.1">
    <property type="nucleotide sequence ID" value="NZ_CAKZHK010000013.1"/>
</dbReference>
<feature type="transmembrane region" description="Helical" evidence="9">
    <location>
        <begin position="72"/>
        <end position="97"/>
    </location>
</feature>
<name>A0A2W5V1Q5_9CORY</name>
<evidence type="ECO:0000256" key="10">
    <source>
        <dbReference type="SAM" id="MobiDB-lite"/>
    </source>
</evidence>
<keyword evidence="6 9" id="KW-1133">Transmembrane helix</keyword>
<dbReference type="EMBL" id="QFRA01000026">
    <property type="protein sequence ID" value="PZR03891.1"/>
    <property type="molecule type" value="Genomic_DNA"/>
</dbReference>
<keyword evidence="4 9" id="KW-0812">Transmembrane</keyword>
<dbReference type="GO" id="GO:0008320">
    <property type="term" value="F:protein transmembrane transporter activity"/>
    <property type="evidence" value="ECO:0007669"/>
    <property type="project" value="UniProtKB-UniRule"/>
</dbReference>
<evidence type="ECO:0000313" key="11">
    <source>
        <dbReference type="EMBL" id="PZR03891.1"/>
    </source>
</evidence>
<dbReference type="InterPro" id="IPR001901">
    <property type="entry name" value="Translocase_SecE/Sec61-g"/>
</dbReference>
<organism evidence="11 12">
    <name type="scientific">Corynebacterium kroppenstedtii</name>
    <dbReference type="NCBI Taxonomy" id="161879"/>
    <lineage>
        <taxon>Bacteria</taxon>
        <taxon>Bacillati</taxon>
        <taxon>Actinomycetota</taxon>
        <taxon>Actinomycetes</taxon>
        <taxon>Mycobacteriales</taxon>
        <taxon>Corynebacteriaceae</taxon>
        <taxon>Corynebacterium</taxon>
    </lineage>
</organism>
<evidence type="ECO:0000256" key="7">
    <source>
        <dbReference type="ARBA" id="ARBA00023010"/>
    </source>
</evidence>
<accession>A0A2W5V1Q5</accession>
<evidence type="ECO:0000256" key="8">
    <source>
        <dbReference type="ARBA" id="ARBA00023136"/>
    </source>
</evidence>
<dbReference type="PROSITE" id="PS01067">
    <property type="entry name" value="SECE_SEC61G"/>
    <property type="match status" value="1"/>
</dbReference>
<dbReference type="GO" id="GO:0065002">
    <property type="term" value="P:intracellular protein transmembrane transport"/>
    <property type="evidence" value="ECO:0007669"/>
    <property type="project" value="UniProtKB-UniRule"/>
</dbReference>
<proteinExistence type="inferred from homology"/>
<keyword evidence="3 9" id="KW-1003">Cell membrane</keyword>
<evidence type="ECO:0000256" key="6">
    <source>
        <dbReference type="ARBA" id="ARBA00022989"/>
    </source>
</evidence>
<feature type="region of interest" description="Disordered" evidence="10">
    <location>
        <begin position="1"/>
        <end position="43"/>
    </location>
</feature>
<dbReference type="InterPro" id="IPR038379">
    <property type="entry name" value="SecE_sf"/>
</dbReference>
<evidence type="ECO:0000256" key="1">
    <source>
        <dbReference type="ARBA" id="ARBA00004370"/>
    </source>
</evidence>
<evidence type="ECO:0000313" key="12">
    <source>
        <dbReference type="Proteomes" id="UP000249432"/>
    </source>
</evidence>
<dbReference type="Pfam" id="PF00584">
    <property type="entry name" value="SecE"/>
    <property type="match status" value="1"/>
</dbReference>
<comment type="caution">
    <text evidence="11">The sequence shown here is derived from an EMBL/GenBank/DDBJ whole genome shotgun (WGS) entry which is preliminary data.</text>
</comment>
<dbReference type="GO" id="GO:0005886">
    <property type="term" value="C:plasma membrane"/>
    <property type="evidence" value="ECO:0007669"/>
    <property type="project" value="UniProtKB-SubCell"/>
</dbReference>
<evidence type="ECO:0000256" key="3">
    <source>
        <dbReference type="ARBA" id="ARBA00022475"/>
    </source>
</evidence>
<dbReference type="PANTHER" id="PTHR33910">
    <property type="entry name" value="PROTEIN TRANSLOCASE SUBUNIT SECE"/>
    <property type="match status" value="1"/>
</dbReference>
<dbReference type="HAMAP" id="MF_00422">
    <property type="entry name" value="SecE"/>
    <property type="match status" value="1"/>
</dbReference>
<dbReference type="GO" id="GO:0009306">
    <property type="term" value="P:protein secretion"/>
    <property type="evidence" value="ECO:0007669"/>
    <property type="project" value="UniProtKB-UniRule"/>
</dbReference>
<evidence type="ECO:0000256" key="9">
    <source>
        <dbReference type="HAMAP-Rule" id="MF_00422"/>
    </source>
</evidence>
<evidence type="ECO:0000256" key="5">
    <source>
        <dbReference type="ARBA" id="ARBA00022927"/>
    </source>
</evidence>
<keyword evidence="8 9" id="KW-0472">Membrane</keyword>
<dbReference type="NCBIfam" id="TIGR00964">
    <property type="entry name" value="secE_bact"/>
    <property type="match status" value="1"/>
</dbReference>
<reference evidence="11 12" key="1">
    <citation type="submission" date="2017-08" db="EMBL/GenBank/DDBJ databases">
        <title>Infants hospitalized years apart are colonized by the same room-sourced microbial strains.</title>
        <authorList>
            <person name="Brooks B."/>
            <person name="Olm M.R."/>
            <person name="Firek B.A."/>
            <person name="Baker R."/>
            <person name="Thomas B.C."/>
            <person name="Morowitz M.J."/>
            <person name="Banfield J.F."/>
        </authorList>
    </citation>
    <scope>NUCLEOTIDE SEQUENCE [LARGE SCALE GENOMIC DNA]</scope>
    <source>
        <strain evidence="11">S2_003_000_R1_3</strain>
    </source>
</reference>
<dbReference type="OMA" id="WPTGREM"/>
<sequence>MSEERSSTGALRPSGKRQITGSSTVSKSRARSAQSGPETVGGRGNIFTQIVDYFRGVIAEMRKVIWPTWRQMGVYTGVVLLFLIVVIGIVSGVDFLAGKGVEWTLTH</sequence>
<dbReference type="GO" id="GO:0006605">
    <property type="term" value="P:protein targeting"/>
    <property type="evidence" value="ECO:0007669"/>
    <property type="project" value="UniProtKB-UniRule"/>
</dbReference>
<evidence type="ECO:0000256" key="2">
    <source>
        <dbReference type="ARBA" id="ARBA00022448"/>
    </source>
</evidence>